<evidence type="ECO:0000313" key="2">
    <source>
        <dbReference type="EMBL" id="AWP12587.1"/>
    </source>
</evidence>
<gene>
    <name evidence="2" type="ORF">SMAX5B_010703</name>
</gene>
<sequence>MADFFHRSEMTTAVILYHGPYFRDFMRQKMTEDIRRQVAAKQNTDSPRDAVLSSMSEAEQLQTDAL</sequence>
<keyword evidence="3" id="KW-1185">Reference proteome</keyword>
<feature type="compositionally biased region" description="Polar residues" evidence="1">
    <location>
        <begin position="53"/>
        <end position="66"/>
    </location>
</feature>
<evidence type="ECO:0000313" key="3">
    <source>
        <dbReference type="Proteomes" id="UP000246464"/>
    </source>
</evidence>
<feature type="region of interest" description="Disordered" evidence="1">
    <location>
        <begin position="36"/>
        <end position="66"/>
    </location>
</feature>
<name>A0A2U9C7M4_SCOMX</name>
<proteinExistence type="predicted"/>
<dbReference type="EMBL" id="CP026255">
    <property type="protein sequence ID" value="AWP12587.1"/>
    <property type="molecule type" value="Genomic_DNA"/>
</dbReference>
<dbReference type="Proteomes" id="UP000246464">
    <property type="component" value="Chromosome 13"/>
</dbReference>
<protein>
    <submittedName>
        <fullName evidence="2">Uncharacterized protein</fullName>
    </submittedName>
</protein>
<evidence type="ECO:0000256" key="1">
    <source>
        <dbReference type="SAM" id="MobiDB-lite"/>
    </source>
</evidence>
<dbReference type="AlphaFoldDB" id="A0A2U9C7M4"/>
<reference evidence="2 3" key="1">
    <citation type="submission" date="2017-12" db="EMBL/GenBank/DDBJ databases">
        <title>Integrating genomic resources of turbot (Scophthalmus maximus) in depth evaluation of genetic and physical mapping variation across individuals.</title>
        <authorList>
            <person name="Martinez P."/>
        </authorList>
    </citation>
    <scope>NUCLEOTIDE SEQUENCE [LARGE SCALE GENOMIC DNA]</scope>
</reference>
<accession>A0A2U9C7M4</accession>
<organism evidence="2 3">
    <name type="scientific">Scophthalmus maximus</name>
    <name type="common">Turbot</name>
    <name type="synonym">Psetta maxima</name>
    <dbReference type="NCBI Taxonomy" id="52904"/>
    <lineage>
        <taxon>Eukaryota</taxon>
        <taxon>Metazoa</taxon>
        <taxon>Chordata</taxon>
        <taxon>Craniata</taxon>
        <taxon>Vertebrata</taxon>
        <taxon>Euteleostomi</taxon>
        <taxon>Actinopterygii</taxon>
        <taxon>Neopterygii</taxon>
        <taxon>Teleostei</taxon>
        <taxon>Neoteleostei</taxon>
        <taxon>Acanthomorphata</taxon>
        <taxon>Carangaria</taxon>
        <taxon>Pleuronectiformes</taxon>
        <taxon>Pleuronectoidei</taxon>
        <taxon>Scophthalmidae</taxon>
        <taxon>Scophthalmus</taxon>
    </lineage>
</organism>